<dbReference type="InterPro" id="IPR010282">
    <property type="entry name" value="Uncharacterised_HutD/Ves"/>
</dbReference>
<dbReference type="Pfam" id="PF05962">
    <property type="entry name" value="HutD"/>
    <property type="match status" value="1"/>
</dbReference>
<evidence type="ECO:0000313" key="2">
    <source>
        <dbReference type="Proteomes" id="UP000317722"/>
    </source>
</evidence>
<dbReference type="EMBL" id="RCZM01000006">
    <property type="protein sequence ID" value="TPG14115.1"/>
    <property type="molecule type" value="Genomic_DNA"/>
</dbReference>
<protein>
    <recommendedName>
        <fullName evidence="3">HutD family protein</fullName>
    </recommendedName>
</protein>
<gene>
    <name evidence="1" type="ORF">EAH86_18155</name>
</gene>
<name>A0A502CKC0_9MICO</name>
<dbReference type="PANTHER" id="PTHR37943">
    <property type="entry name" value="PROTEIN VES"/>
    <property type="match status" value="1"/>
</dbReference>
<keyword evidence="2" id="KW-1185">Reference proteome</keyword>
<dbReference type="InterPro" id="IPR011051">
    <property type="entry name" value="RmlC_Cupin_sf"/>
</dbReference>
<dbReference type="InterPro" id="IPR014710">
    <property type="entry name" value="RmlC-like_jellyroll"/>
</dbReference>
<reference evidence="1 2" key="1">
    <citation type="journal article" date="2019" name="Environ. Microbiol.">
        <title>Species interactions and distinct microbial communities in high Arctic permafrost affected cryosols are associated with the CH4 and CO2 gas fluxes.</title>
        <authorList>
            <person name="Altshuler I."/>
            <person name="Hamel J."/>
            <person name="Turney S."/>
            <person name="Magnuson E."/>
            <person name="Levesque R."/>
            <person name="Greer C."/>
            <person name="Whyte L.G."/>
        </authorList>
    </citation>
    <scope>NUCLEOTIDE SEQUENCE [LARGE SCALE GENOMIC DNA]</scope>
    <source>
        <strain evidence="1 2">S9.3A</strain>
    </source>
</reference>
<dbReference type="OrthoDB" id="9800082at2"/>
<dbReference type="SUPFAM" id="SSF51182">
    <property type="entry name" value="RmlC-like cupins"/>
    <property type="match status" value="1"/>
</dbReference>
<dbReference type="PANTHER" id="PTHR37943:SF1">
    <property type="entry name" value="PROTEIN VES"/>
    <property type="match status" value="1"/>
</dbReference>
<comment type="caution">
    <text evidence="1">The sequence shown here is derived from an EMBL/GenBank/DDBJ whole genome shotgun (WGS) entry which is preliminary data.</text>
</comment>
<dbReference type="Gene3D" id="2.60.120.10">
    <property type="entry name" value="Jelly Rolls"/>
    <property type="match status" value="1"/>
</dbReference>
<dbReference type="AlphaFoldDB" id="A0A502CKC0"/>
<evidence type="ECO:0000313" key="1">
    <source>
        <dbReference type="EMBL" id="TPG14115.1"/>
    </source>
</evidence>
<organism evidence="1 2">
    <name type="scientific">Pedococcus bigeumensis</name>
    <dbReference type="NCBI Taxonomy" id="433644"/>
    <lineage>
        <taxon>Bacteria</taxon>
        <taxon>Bacillati</taxon>
        <taxon>Actinomycetota</taxon>
        <taxon>Actinomycetes</taxon>
        <taxon>Micrococcales</taxon>
        <taxon>Intrasporangiaceae</taxon>
        <taxon>Pedococcus</taxon>
    </lineage>
</organism>
<dbReference type="Proteomes" id="UP000317722">
    <property type="component" value="Unassembled WGS sequence"/>
</dbReference>
<proteinExistence type="predicted"/>
<evidence type="ECO:0008006" key="3">
    <source>
        <dbReference type="Google" id="ProtNLM"/>
    </source>
</evidence>
<sequence length="177" mass="18822">MSLMFLADLPRSRWKNGQGERATIVEGDGWSLSHAWIEADVPFSDFPAMDRTCVLLAGGGLSLLFDGRPGVDLPTPGTAQSFPGQWRARARLSDGPCHVVNVMTSRTRFTHTVEISRQLTGSGYAVVLAGSIDCDGIVARFGDTVTSPCDGVGSSDLLVIGVMLQPVSGSTVREQPT</sequence>
<accession>A0A502CKC0</accession>